<dbReference type="Proteomes" id="UP000030520">
    <property type="component" value="Unassembled WGS sequence"/>
</dbReference>
<dbReference type="EMBL" id="JRWM01000038">
    <property type="protein sequence ID" value="KHA58942.1"/>
    <property type="molecule type" value="Genomic_DNA"/>
</dbReference>
<dbReference type="InterPro" id="IPR032557">
    <property type="entry name" value="DUF4935"/>
</dbReference>
<evidence type="ECO:0000259" key="1">
    <source>
        <dbReference type="Pfam" id="PF16289"/>
    </source>
</evidence>
<evidence type="ECO:0000313" key="3">
    <source>
        <dbReference type="Proteomes" id="UP000030520"/>
    </source>
</evidence>
<name>A0ABR4Y7G6_9VIBR</name>
<sequence>MKNIVLDTNILHKEGLFSGRMQVLKKLVNAKLITIFVPDIVLREFTTKRISEITNALNSIQGSLVKADKRLDHPIELKERMVSLDKEVIALKNIVAKSVSDDVSLWMESHQIQKLDFNPENIAKVVDDYFTGSGVFKSQKSREDFPDSMIHQTICDLVANVGEVHAILIDGAFKKGIAKQEGVKVLDSIQAFLEITDIADYLSNEPFEQLFTSPEVADQLRLYFAHQKEQVSHIYVTDDAVSNLEVIGIDAYNATINWPDEDSIRDIVISNFYTASDNEFTAEISFVTDTSVHYISDYGSYLQIEKDANRSIYMDSMDGDGICDLYESFIAEFSGKIHFSFSEPQSLEGATAIMNSIIENEALVSIDLEIEAAKLLDIIA</sequence>
<comment type="caution">
    <text evidence="2">The sequence shown here is derived from an EMBL/GenBank/DDBJ whole genome shotgun (WGS) entry which is preliminary data.</text>
</comment>
<protein>
    <recommendedName>
        <fullName evidence="1">DUF4935 domain-containing protein</fullName>
    </recommendedName>
</protein>
<dbReference type="RefSeq" id="WP_038217554.1">
    <property type="nucleotide sequence ID" value="NZ_JRWM01000038.1"/>
</dbReference>
<evidence type="ECO:0000313" key="2">
    <source>
        <dbReference type="EMBL" id="KHA58942.1"/>
    </source>
</evidence>
<accession>A0ABR4Y7G6</accession>
<proteinExistence type="predicted"/>
<dbReference type="Pfam" id="PF16289">
    <property type="entry name" value="PIN_12"/>
    <property type="match status" value="1"/>
</dbReference>
<keyword evidence="3" id="KW-1185">Reference proteome</keyword>
<organism evidence="2 3">
    <name type="scientific">Vibrio variabilis</name>
    <dbReference type="NCBI Taxonomy" id="990271"/>
    <lineage>
        <taxon>Bacteria</taxon>
        <taxon>Pseudomonadati</taxon>
        <taxon>Pseudomonadota</taxon>
        <taxon>Gammaproteobacteria</taxon>
        <taxon>Vibrionales</taxon>
        <taxon>Vibrionaceae</taxon>
        <taxon>Vibrio</taxon>
    </lineage>
</organism>
<feature type="domain" description="DUF4935" evidence="1">
    <location>
        <begin position="4"/>
        <end position="162"/>
    </location>
</feature>
<reference evidence="2 3" key="1">
    <citation type="submission" date="2014-10" db="EMBL/GenBank/DDBJ databases">
        <title>Genome sequencing of Vibrio variabilis T01.</title>
        <authorList>
            <person name="Chan K.-G."/>
            <person name="Mohamad N.I."/>
        </authorList>
    </citation>
    <scope>NUCLEOTIDE SEQUENCE [LARGE SCALE GENOMIC DNA]</scope>
    <source>
        <strain evidence="2 3">T01</strain>
    </source>
</reference>
<gene>
    <name evidence="2" type="ORF">NL53_19170</name>
</gene>